<comment type="similarity">
    <text evidence="1 6">Belongs to the NPR3 family.</text>
</comment>
<proteinExistence type="inferred from homology"/>
<evidence type="ECO:0000259" key="8">
    <source>
        <dbReference type="Pfam" id="PF24064"/>
    </source>
</evidence>
<accession>A0A6V8HNU7</accession>
<organism evidence="9 10">
    <name type="scientific">Talaromyces pinophilus</name>
    <name type="common">Penicillium pinophilum</name>
    <dbReference type="NCBI Taxonomy" id="128442"/>
    <lineage>
        <taxon>Eukaryota</taxon>
        <taxon>Fungi</taxon>
        <taxon>Dikarya</taxon>
        <taxon>Ascomycota</taxon>
        <taxon>Pezizomycotina</taxon>
        <taxon>Eurotiomycetes</taxon>
        <taxon>Eurotiomycetidae</taxon>
        <taxon>Eurotiales</taxon>
        <taxon>Trichocomaceae</taxon>
        <taxon>Talaromyces</taxon>
        <taxon>Talaromyces sect. Talaromyces</taxon>
    </lineage>
</organism>
<comment type="function">
    <text evidence="4 6">Mediates inactivation of the TORC1 complex in response to amino acid starvation. Required for meiotic nuclear division.</text>
</comment>
<dbReference type="AlphaFoldDB" id="A0A6V8HNU7"/>
<dbReference type="GO" id="GO:1990130">
    <property type="term" value="C:GATOR1 complex"/>
    <property type="evidence" value="ECO:0007669"/>
    <property type="project" value="TreeGrafter"/>
</dbReference>
<dbReference type="Pfam" id="PF03666">
    <property type="entry name" value="NPR3"/>
    <property type="match status" value="1"/>
</dbReference>
<dbReference type="GO" id="GO:0038202">
    <property type="term" value="P:TORC1 signaling"/>
    <property type="evidence" value="ECO:0007669"/>
    <property type="project" value="TreeGrafter"/>
</dbReference>
<sequence length="801" mass="87994">MSSISRPPEPWLVAIILIVTSRGGPRCVFHTPANPDLEKLLGPNFRRGRGANDLGSDEESQSSSDEEDEEPIGAGGGGGSGGGGTAGGSSAGGGAGRASAGNIDDSNSTTASSAGGDSQRPPSLNSGKVRKKADSEDSADLSALGRGSTSTSYTTLFDSVFGVPSEVWEKLLSPTRAWHKRRFEIGINDLAFVGWPVFVRDDGHWRKKSRRRKRKKTKSSGEGQQDKQEGKIGQEDDDANPTSDNDVPDGTQSSRDDDNADKTDVEDNVDSQTGSPESDKDTMSMFNVVFVMAPPVLEYSIHLKEMYEHVIKKFSKALKYEQDHSDYVWKEAQHILQIKERARDRDVSGESLHDELVAKSSLAAAIHSVFDKISKSDIAFVSLKSRSADFQIPPTTSIAELPPSNDSSLAGMWLTTANTVNADHGAEIEVPNQVLAKHFALLLLESEASIMEALKGSELAPALSHYIRSSRPNKSFAQISALSGIPLDTIHDLAQHLVYWRRARAIPPLHQRDTYIVSPNCDLSQLKKATQSYAATFPTLPSLPKMLSALSGTPRPYATFIPSKDHKETYFAILAWLLRGGWVTQLRTFSRVKVTPEIKFVVEQKMRKEQLEKYIASGGHASSPPSDRPHGDSTGNRYHDDAASTKSSSSVTSQTSGQLTPLAPRRRSDEDHFQLSDSYMERNPHLNMSSLIMFPHRASPLESRWLDEIMSRFPDAVPPLKPTSKGQQTETEDSAATDSLKVHWPKFVKYFNGTDALEKIAVREGMRRKVVWQLLQRWGLGQSAVPGLDAREQVLVTVRHW</sequence>
<comment type="subcellular location">
    <subcellularLocation>
        <location evidence="6">Vacuole membrane</location>
        <topology evidence="6">Peripheral membrane protein</topology>
    </subcellularLocation>
</comment>
<feature type="compositionally biased region" description="Basic residues" evidence="7">
    <location>
        <begin position="205"/>
        <end position="218"/>
    </location>
</feature>
<keyword evidence="10" id="KW-1185">Reference proteome</keyword>
<keyword evidence="6" id="KW-0732">Signal</keyword>
<dbReference type="GO" id="GO:0051321">
    <property type="term" value="P:meiotic cell cycle"/>
    <property type="evidence" value="ECO:0007669"/>
    <property type="project" value="UniProtKB-UniRule"/>
</dbReference>
<dbReference type="PANTHER" id="PTHR13153">
    <property type="entry name" value="CGTHBA PROTEIN -14 GENE PROTEIN"/>
    <property type="match status" value="1"/>
</dbReference>
<evidence type="ECO:0000256" key="1">
    <source>
        <dbReference type="ARBA" id="ARBA00010546"/>
    </source>
</evidence>
<dbReference type="InterPro" id="IPR056603">
    <property type="entry name" value="HTH_NPRL3"/>
</dbReference>
<comment type="caution">
    <text evidence="9">The sequence shown here is derived from an EMBL/GenBank/DDBJ whole genome shotgun (WGS) entry which is preliminary data.</text>
</comment>
<feature type="compositionally biased region" description="Low complexity" evidence="7">
    <location>
        <begin position="644"/>
        <end position="656"/>
    </location>
</feature>
<feature type="compositionally biased region" description="Basic and acidic residues" evidence="7">
    <location>
        <begin position="224"/>
        <end position="234"/>
    </location>
</feature>
<evidence type="ECO:0000313" key="9">
    <source>
        <dbReference type="EMBL" id="GAM41363.1"/>
    </source>
</evidence>
<evidence type="ECO:0000256" key="7">
    <source>
        <dbReference type="SAM" id="MobiDB-lite"/>
    </source>
</evidence>
<feature type="compositionally biased region" description="Polar residues" evidence="7">
    <location>
        <begin position="104"/>
        <end position="126"/>
    </location>
</feature>
<gene>
    <name evidence="9" type="ORF">TCE0_042r14430</name>
</gene>
<protein>
    <recommendedName>
        <fullName evidence="2 6">Nitrogen permease regulator 3</fullName>
    </recommendedName>
    <alternativeName>
        <fullName evidence="5 6">Required for meiotic nuclear division protein 11</fullName>
    </alternativeName>
</protein>
<dbReference type="GO" id="GO:0005774">
    <property type="term" value="C:vacuolar membrane"/>
    <property type="evidence" value="ECO:0007669"/>
    <property type="project" value="UniProtKB-SubCell"/>
</dbReference>
<evidence type="ECO:0000256" key="6">
    <source>
        <dbReference type="RuleBase" id="RU368069"/>
    </source>
</evidence>
<dbReference type="PANTHER" id="PTHR13153:SF5">
    <property type="entry name" value="GATOR COMPLEX PROTEIN NPRL3"/>
    <property type="match status" value="1"/>
</dbReference>
<reference evidence="10" key="1">
    <citation type="journal article" date="2015" name="Genome Announc.">
        <title>Draft genome sequence of Talaromyces cellulolyticus strain Y-94, a source of lignocellulosic biomass-degrading enzymes.</title>
        <authorList>
            <person name="Fujii T."/>
            <person name="Koike H."/>
            <person name="Sawayama S."/>
            <person name="Yano S."/>
            <person name="Inoue H."/>
        </authorList>
    </citation>
    <scope>NUCLEOTIDE SEQUENCE [LARGE SCALE GENOMIC DNA]</scope>
    <source>
        <strain evidence="10">Y-94</strain>
    </source>
</reference>
<name>A0A6V8HNU7_TALPI</name>
<dbReference type="GO" id="GO:0010508">
    <property type="term" value="P:positive regulation of autophagy"/>
    <property type="evidence" value="ECO:0007669"/>
    <property type="project" value="TreeGrafter"/>
</dbReference>
<dbReference type="InterPro" id="IPR005365">
    <property type="entry name" value="Npr3"/>
</dbReference>
<dbReference type="EMBL" id="DF933838">
    <property type="protein sequence ID" value="GAM41363.1"/>
    <property type="molecule type" value="Genomic_DNA"/>
</dbReference>
<dbReference type="GO" id="GO:0034198">
    <property type="term" value="P:cellular response to amino acid starvation"/>
    <property type="evidence" value="ECO:0007669"/>
    <property type="project" value="TreeGrafter"/>
</dbReference>
<feature type="region of interest" description="Disordered" evidence="7">
    <location>
        <begin position="30"/>
        <end position="153"/>
    </location>
</feature>
<feature type="compositionally biased region" description="Acidic residues" evidence="7">
    <location>
        <begin position="55"/>
        <end position="71"/>
    </location>
</feature>
<dbReference type="Pfam" id="PF24064">
    <property type="entry name" value="HTH_NPRL3"/>
    <property type="match status" value="1"/>
</dbReference>
<dbReference type="GO" id="GO:1904262">
    <property type="term" value="P:negative regulation of TORC1 signaling"/>
    <property type="evidence" value="ECO:0007669"/>
    <property type="project" value="TreeGrafter"/>
</dbReference>
<feature type="region of interest" description="Disordered" evidence="7">
    <location>
        <begin position="616"/>
        <end position="670"/>
    </location>
</feature>
<feature type="compositionally biased region" description="Basic and acidic residues" evidence="7">
    <location>
        <begin position="254"/>
        <end position="265"/>
    </location>
</feature>
<evidence type="ECO:0000313" key="10">
    <source>
        <dbReference type="Proteomes" id="UP000053095"/>
    </source>
</evidence>
<keyword evidence="3 6" id="KW-0469">Meiosis</keyword>
<evidence type="ECO:0000256" key="2">
    <source>
        <dbReference type="ARBA" id="ARBA00017880"/>
    </source>
</evidence>
<evidence type="ECO:0000256" key="3">
    <source>
        <dbReference type="ARBA" id="ARBA00023254"/>
    </source>
</evidence>
<evidence type="ECO:0000256" key="5">
    <source>
        <dbReference type="ARBA" id="ARBA00030028"/>
    </source>
</evidence>
<evidence type="ECO:0000256" key="4">
    <source>
        <dbReference type="ARBA" id="ARBA00025376"/>
    </source>
</evidence>
<feature type="region of interest" description="Disordered" evidence="7">
    <location>
        <begin position="716"/>
        <end position="736"/>
    </location>
</feature>
<feature type="region of interest" description="Disordered" evidence="7">
    <location>
        <begin position="204"/>
        <end position="280"/>
    </location>
</feature>
<feature type="compositionally biased region" description="Gly residues" evidence="7">
    <location>
        <begin position="73"/>
        <end position="96"/>
    </location>
</feature>
<feature type="compositionally biased region" description="Polar residues" evidence="7">
    <location>
        <begin position="240"/>
        <end position="253"/>
    </location>
</feature>
<feature type="domain" description="GATOR1 complex protein NPRL3 C-terminal HTH" evidence="8">
    <location>
        <begin position="739"/>
        <end position="777"/>
    </location>
</feature>
<feature type="compositionally biased region" description="Basic and acidic residues" evidence="7">
    <location>
        <begin position="627"/>
        <end position="643"/>
    </location>
</feature>
<dbReference type="Proteomes" id="UP000053095">
    <property type="component" value="Unassembled WGS sequence"/>
</dbReference>